<feature type="transmembrane region" description="Helical" evidence="1">
    <location>
        <begin position="121"/>
        <end position="140"/>
    </location>
</feature>
<feature type="transmembrane region" description="Helical" evidence="1">
    <location>
        <begin position="175"/>
        <end position="196"/>
    </location>
</feature>
<dbReference type="Proteomes" id="UP000035352">
    <property type="component" value="Chromosome"/>
</dbReference>
<name>A0A0G3BU48_9BURK</name>
<feature type="transmembrane region" description="Helical" evidence="1">
    <location>
        <begin position="202"/>
        <end position="221"/>
    </location>
</feature>
<sequence>MARLLFVGLVASSLVGGVLGGLVRAGVLLPGAVSGGWVPHAVLAHAFLMVSGFMGTVIGLERAVALKARWSFWAPSLSALGGVCALAGAGAAAAALAVAAALLFVGVNLHVVRRHREPHTVLLLVGAVGWLVGNALYAAGLPADAVVPWWFSFLVLTIAAERLEMTRLMRRRAGAAEVLYLLLGTLLAGAATASLAPAAGQLVFGLALAGLAVWLLCFDIARRTVKANALSRYMAVCLLLGYGWLGVAGLAWIGVGLGHAVRDTALHALALGFVVSMMLAHAPVILPAVAKVKLLYGPVFYLPLALLHLSLLVRVGVPGLLPAGAIGNAAAMGLFAAIVAGAAWAWRRKHSSTSSLRTRHASAHH</sequence>
<proteinExistence type="predicted"/>
<evidence type="ECO:0008006" key="4">
    <source>
        <dbReference type="Google" id="ProtNLM"/>
    </source>
</evidence>
<dbReference type="EMBL" id="CP011371">
    <property type="protein sequence ID" value="AKJ30886.1"/>
    <property type="molecule type" value="Genomic_DNA"/>
</dbReference>
<feature type="transmembrane region" description="Helical" evidence="1">
    <location>
        <begin position="298"/>
        <end position="317"/>
    </location>
</feature>
<gene>
    <name evidence="2" type="ORF">AAW51_4195</name>
</gene>
<keyword evidence="1" id="KW-0812">Transmembrane</keyword>
<reference evidence="2 3" key="1">
    <citation type="submission" date="2015-05" db="EMBL/GenBank/DDBJ databases">
        <authorList>
            <person name="Tang B."/>
            <person name="Yu Y."/>
        </authorList>
    </citation>
    <scope>NUCLEOTIDE SEQUENCE [LARGE SCALE GENOMIC DNA]</scope>
    <source>
        <strain evidence="2 3">DSM 7029</strain>
    </source>
</reference>
<feature type="transmembrane region" description="Helical" evidence="1">
    <location>
        <begin position="36"/>
        <end position="58"/>
    </location>
</feature>
<evidence type="ECO:0000313" key="2">
    <source>
        <dbReference type="EMBL" id="AKJ30886.1"/>
    </source>
</evidence>
<accession>A0A0G3BU48</accession>
<feature type="transmembrane region" description="Helical" evidence="1">
    <location>
        <begin position="265"/>
        <end position="286"/>
    </location>
</feature>
<keyword evidence="1" id="KW-0472">Membrane</keyword>
<keyword evidence="1" id="KW-1133">Transmembrane helix</keyword>
<dbReference type="AlphaFoldDB" id="A0A0G3BU48"/>
<dbReference type="PATRIC" id="fig|413882.6.peg.4385"/>
<evidence type="ECO:0000313" key="3">
    <source>
        <dbReference type="Proteomes" id="UP000035352"/>
    </source>
</evidence>
<feature type="transmembrane region" description="Helical" evidence="1">
    <location>
        <begin position="146"/>
        <end position="163"/>
    </location>
</feature>
<dbReference type="PRINTS" id="PR00173">
    <property type="entry name" value="EDTRNSPORT"/>
</dbReference>
<feature type="transmembrane region" description="Helical" evidence="1">
    <location>
        <begin position="233"/>
        <end position="253"/>
    </location>
</feature>
<dbReference type="STRING" id="413882.AAW51_4195"/>
<protein>
    <recommendedName>
        <fullName evidence="4">NnrS family protein</fullName>
    </recommendedName>
</protein>
<feature type="transmembrane region" description="Helical" evidence="1">
    <location>
        <begin position="94"/>
        <end position="112"/>
    </location>
</feature>
<feature type="transmembrane region" description="Helical" evidence="1">
    <location>
        <begin position="70"/>
        <end position="88"/>
    </location>
</feature>
<keyword evidence="3" id="KW-1185">Reference proteome</keyword>
<dbReference type="KEGG" id="pbh:AAW51_4195"/>
<feature type="transmembrane region" description="Helical" evidence="1">
    <location>
        <begin position="323"/>
        <end position="346"/>
    </location>
</feature>
<organism evidence="2 3">
    <name type="scientific">Caldimonas brevitalea</name>
    <dbReference type="NCBI Taxonomy" id="413882"/>
    <lineage>
        <taxon>Bacteria</taxon>
        <taxon>Pseudomonadati</taxon>
        <taxon>Pseudomonadota</taxon>
        <taxon>Betaproteobacteria</taxon>
        <taxon>Burkholderiales</taxon>
        <taxon>Sphaerotilaceae</taxon>
        <taxon>Caldimonas</taxon>
    </lineage>
</organism>
<evidence type="ECO:0000256" key="1">
    <source>
        <dbReference type="SAM" id="Phobius"/>
    </source>
</evidence>